<dbReference type="KEGG" id="elq:Ga0102493_11776"/>
<evidence type="ECO:0000256" key="4">
    <source>
        <dbReference type="ARBA" id="ARBA00023136"/>
    </source>
</evidence>
<dbReference type="Proteomes" id="UP000027866">
    <property type="component" value="Unassembled WGS sequence"/>
</dbReference>
<feature type="transmembrane region" description="Helical" evidence="6">
    <location>
        <begin position="244"/>
        <end position="260"/>
    </location>
</feature>
<evidence type="ECO:0000256" key="5">
    <source>
        <dbReference type="SAM" id="MobiDB-lite"/>
    </source>
</evidence>
<feature type="transmembrane region" description="Helical" evidence="6">
    <location>
        <begin position="76"/>
        <end position="93"/>
    </location>
</feature>
<dbReference type="InterPro" id="IPR051533">
    <property type="entry name" value="WaaL-like"/>
</dbReference>
<evidence type="ECO:0000313" key="9">
    <source>
        <dbReference type="EMBL" id="KEO96430.1"/>
    </source>
</evidence>
<feature type="transmembrane region" description="Helical" evidence="6">
    <location>
        <begin position="105"/>
        <end position="121"/>
    </location>
</feature>
<feature type="domain" description="O-antigen ligase-related" evidence="7">
    <location>
        <begin position="208"/>
        <end position="359"/>
    </location>
</feature>
<dbReference type="AlphaFoldDB" id="A0A074MUD7"/>
<feature type="transmembrane region" description="Helical" evidence="6">
    <location>
        <begin position="223"/>
        <end position="239"/>
    </location>
</feature>
<dbReference type="PANTHER" id="PTHR37422:SF13">
    <property type="entry name" value="LIPOPOLYSACCHARIDE BIOSYNTHESIS PROTEIN PA4999-RELATED"/>
    <property type="match status" value="1"/>
</dbReference>
<evidence type="ECO:0000256" key="2">
    <source>
        <dbReference type="ARBA" id="ARBA00022692"/>
    </source>
</evidence>
<feature type="transmembrane region" description="Helical" evidence="6">
    <location>
        <begin position="199"/>
        <end position="217"/>
    </location>
</feature>
<evidence type="ECO:0000256" key="3">
    <source>
        <dbReference type="ARBA" id="ARBA00022989"/>
    </source>
</evidence>
<feature type="region of interest" description="Disordered" evidence="5">
    <location>
        <begin position="448"/>
        <end position="468"/>
    </location>
</feature>
<dbReference type="InterPro" id="IPR017528">
    <property type="entry name" value="CHP03097O-antigen_lig-rel"/>
</dbReference>
<name>A0A074MUD7_9SPHN</name>
<evidence type="ECO:0000256" key="6">
    <source>
        <dbReference type="SAM" id="Phobius"/>
    </source>
</evidence>
<feature type="transmembrane region" description="Helical" evidence="6">
    <location>
        <begin position="128"/>
        <end position="146"/>
    </location>
</feature>
<accession>A0A074MUD7</accession>
<keyword evidence="3 6" id="KW-1133">Transmembrane helix</keyword>
<proteinExistence type="predicted"/>
<feature type="transmembrane region" description="Helical" evidence="6">
    <location>
        <begin position="166"/>
        <end position="187"/>
    </location>
</feature>
<protein>
    <submittedName>
        <fullName evidence="9">Polymerase</fullName>
    </submittedName>
</protein>
<evidence type="ECO:0000256" key="1">
    <source>
        <dbReference type="ARBA" id="ARBA00004141"/>
    </source>
</evidence>
<dbReference type="OrthoDB" id="9772644at2"/>
<evidence type="ECO:0000259" key="7">
    <source>
        <dbReference type="Pfam" id="PF04932"/>
    </source>
</evidence>
<comment type="caution">
    <text evidence="9">The sequence shown here is derived from an EMBL/GenBank/DDBJ whole genome shotgun (WGS) entry which is preliminary data.</text>
</comment>
<reference evidence="9 10" key="1">
    <citation type="submission" date="2014-04" db="EMBL/GenBank/DDBJ databases">
        <title>A comprehensive comparison of genomes of Erythrobacter spp. Strains.</title>
        <authorList>
            <person name="Zheng Q."/>
        </authorList>
    </citation>
    <scope>NUCLEOTIDE SEQUENCE [LARGE SCALE GENOMIC DNA]</scope>
    <source>
        <strain evidence="9 10">DSM 8509</strain>
    </source>
</reference>
<dbReference type="EMBL" id="JMIX01000005">
    <property type="protein sequence ID" value="KEO96430.1"/>
    <property type="molecule type" value="Genomic_DNA"/>
</dbReference>
<evidence type="ECO:0000259" key="8">
    <source>
        <dbReference type="Pfam" id="PF19358"/>
    </source>
</evidence>
<sequence length="468" mass="51672">MLDLVFLAFIAYVLVLGIKRPFVWVLLYVYIDILAPQRIGYSLITSLPVSLIAFAAAFGGWLVLDRKEGARFTARQALLVMLLGYCWWTTGNADFPEPAATKWDWVWKALLFAIFLPFTLTTRARIEGLALTLVLSVATIVIGTGMKTVLGGGGYENLNFFVNDNSGIYESSTLATVAIALTPLIWWFTRFGTVFRPHWMVTTFAVLLIFACLMVPIGTEARTGLVCIAVLGVLLLRYVKRRVLYVVGAGLAGLMALPFLPQSYYERMATITAPSGDESASTRLAVWEWTIDYAKENPFGGGFDAYRGNSFTYVMPVREESGNTATLRYKKVTDEGRAYHSAIFELLGEQGWPGLAIWFALQGLGVWQMERIHRRWKGEGHEPPDEREAWIAPMAVALQLASLVYFVGALFQGIGYQPVMLMIIGLQIGLATYCRRLDSARSGLERSARAGASRARRKAAPGGAVAAG</sequence>
<feature type="domain" description="DUF5935" evidence="8">
    <location>
        <begin position="1"/>
        <end position="193"/>
    </location>
</feature>
<organism evidence="9 10">
    <name type="scientific">Erythrobacter litoralis</name>
    <dbReference type="NCBI Taxonomy" id="39960"/>
    <lineage>
        <taxon>Bacteria</taxon>
        <taxon>Pseudomonadati</taxon>
        <taxon>Pseudomonadota</taxon>
        <taxon>Alphaproteobacteria</taxon>
        <taxon>Sphingomonadales</taxon>
        <taxon>Erythrobacteraceae</taxon>
        <taxon>Erythrobacter/Porphyrobacter group</taxon>
        <taxon>Erythrobacter</taxon>
    </lineage>
</organism>
<feature type="transmembrane region" description="Helical" evidence="6">
    <location>
        <begin position="414"/>
        <end position="434"/>
    </location>
</feature>
<dbReference type="InterPro" id="IPR007016">
    <property type="entry name" value="O-antigen_ligase-rel_domated"/>
</dbReference>
<dbReference type="RefSeq" id="WP_034902382.1">
    <property type="nucleotide sequence ID" value="NZ_CP017057.1"/>
</dbReference>
<dbReference type="GO" id="GO:0016020">
    <property type="term" value="C:membrane"/>
    <property type="evidence" value="ECO:0007669"/>
    <property type="project" value="UniProtKB-SubCell"/>
</dbReference>
<dbReference type="PANTHER" id="PTHR37422">
    <property type="entry name" value="TEICHURONIC ACID BIOSYNTHESIS PROTEIN TUAE"/>
    <property type="match status" value="1"/>
</dbReference>
<keyword evidence="10" id="KW-1185">Reference proteome</keyword>
<gene>
    <name evidence="9" type="ORF">EH32_09370</name>
</gene>
<dbReference type="Pfam" id="PF19358">
    <property type="entry name" value="DUF5935"/>
    <property type="match status" value="1"/>
</dbReference>
<keyword evidence="2 6" id="KW-0812">Transmembrane</keyword>
<feature type="transmembrane region" description="Helical" evidence="6">
    <location>
        <begin position="7"/>
        <end position="31"/>
    </location>
</feature>
<feature type="transmembrane region" description="Helical" evidence="6">
    <location>
        <begin position="43"/>
        <end position="64"/>
    </location>
</feature>
<evidence type="ECO:0000313" key="10">
    <source>
        <dbReference type="Proteomes" id="UP000027866"/>
    </source>
</evidence>
<dbReference type="Pfam" id="PF04932">
    <property type="entry name" value="Wzy_C"/>
    <property type="match status" value="1"/>
</dbReference>
<dbReference type="PATRIC" id="fig|39960.10.peg.3028"/>
<keyword evidence="4 6" id="KW-0472">Membrane</keyword>
<comment type="subcellular location">
    <subcellularLocation>
        <location evidence="1">Membrane</location>
        <topology evidence="1">Multi-pass membrane protein</topology>
    </subcellularLocation>
</comment>
<dbReference type="InterPro" id="IPR045979">
    <property type="entry name" value="DUF5935"/>
</dbReference>
<dbReference type="NCBIfam" id="TIGR03097">
    <property type="entry name" value="PEP_O_lig_1"/>
    <property type="match status" value="1"/>
</dbReference>